<gene>
    <name evidence="3" type="ORF">HMPREF9624_00513</name>
</gene>
<protein>
    <submittedName>
        <fullName evidence="3">Uncharacterized protein</fullName>
    </submittedName>
</protein>
<dbReference type="AlphaFoldDB" id="G9WU03"/>
<keyword evidence="2" id="KW-0812">Transmembrane</keyword>
<dbReference type="EMBL" id="AFZD01000016">
    <property type="protein sequence ID" value="EHL12206.1"/>
    <property type="molecule type" value="Genomic_DNA"/>
</dbReference>
<feature type="compositionally biased region" description="Basic and acidic residues" evidence="1">
    <location>
        <begin position="130"/>
        <end position="141"/>
    </location>
</feature>
<dbReference type="HOGENOM" id="CLU_1249577_0_0_9"/>
<comment type="caution">
    <text evidence="3">The sequence shown here is derived from an EMBL/GenBank/DDBJ whole genome shotgun (WGS) entry which is preliminary data.</text>
</comment>
<feature type="transmembrane region" description="Helical" evidence="2">
    <location>
        <begin position="83"/>
        <end position="105"/>
    </location>
</feature>
<feature type="region of interest" description="Disordered" evidence="1">
    <location>
        <begin position="169"/>
        <end position="207"/>
    </location>
</feature>
<evidence type="ECO:0000313" key="4">
    <source>
        <dbReference type="Proteomes" id="UP000003527"/>
    </source>
</evidence>
<feature type="transmembrane region" description="Helical" evidence="2">
    <location>
        <begin position="44"/>
        <end position="63"/>
    </location>
</feature>
<reference evidence="3 4" key="1">
    <citation type="submission" date="2011-08" db="EMBL/GenBank/DDBJ databases">
        <title>The Genome Sequence of Oribacterium sp. ACB7.</title>
        <authorList>
            <consortium name="The Broad Institute Genome Sequencing Platform"/>
            <person name="Earl A."/>
            <person name="Ward D."/>
            <person name="Feldgarden M."/>
            <person name="Gevers D."/>
            <person name="Sizova M."/>
            <person name="Hazen A."/>
            <person name="Epstein S."/>
            <person name="Young S.K."/>
            <person name="Zeng Q."/>
            <person name="Gargeya S."/>
            <person name="Fitzgerald M."/>
            <person name="Haas B."/>
            <person name="Abouelleil A."/>
            <person name="Alvarado L."/>
            <person name="Arachchi H.M."/>
            <person name="Berlin A."/>
            <person name="Brown A."/>
            <person name="Chapman S.B."/>
            <person name="Chen Z."/>
            <person name="Dunbar C."/>
            <person name="Freedman E."/>
            <person name="Gearin G."/>
            <person name="Gellesch M."/>
            <person name="Goldberg J."/>
            <person name="Griggs A."/>
            <person name="Gujja S."/>
            <person name="Heiman D."/>
            <person name="Howarth C."/>
            <person name="Larson L."/>
            <person name="Lui A."/>
            <person name="MacDonald P.J.P."/>
            <person name="Montmayeur A."/>
            <person name="Murphy C."/>
            <person name="Neiman D."/>
            <person name="Pearson M."/>
            <person name="Priest M."/>
            <person name="Roberts A."/>
            <person name="Saif S."/>
            <person name="Shea T."/>
            <person name="Shenoy N."/>
            <person name="Sisk P."/>
            <person name="Stolte C."/>
            <person name="Sykes S."/>
            <person name="Wortman J."/>
            <person name="Nusbaum C."/>
            <person name="Birren B."/>
        </authorList>
    </citation>
    <scope>NUCLEOTIDE SEQUENCE [LARGE SCALE GENOMIC DNA]</scope>
    <source>
        <strain evidence="3 4">ACB7</strain>
    </source>
</reference>
<feature type="region of interest" description="Disordered" evidence="1">
    <location>
        <begin position="126"/>
        <end position="146"/>
    </location>
</feature>
<organism evidence="3 4">
    <name type="scientific">Oribacterium asaccharolyticum ACB7</name>
    <dbReference type="NCBI Taxonomy" id="796944"/>
    <lineage>
        <taxon>Bacteria</taxon>
        <taxon>Bacillati</taxon>
        <taxon>Bacillota</taxon>
        <taxon>Clostridia</taxon>
        <taxon>Lachnospirales</taxon>
        <taxon>Lachnospiraceae</taxon>
        <taxon>Oribacterium</taxon>
    </lineage>
</organism>
<accession>G9WU03</accession>
<keyword evidence="2" id="KW-1133">Transmembrane helix</keyword>
<evidence type="ECO:0000256" key="1">
    <source>
        <dbReference type="SAM" id="MobiDB-lite"/>
    </source>
</evidence>
<keyword evidence="4" id="KW-1185">Reference proteome</keyword>
<evidence type="ECO:0000256" key="2">
    <source>
        <dbReference type="SAM" id="Phobius"/>
    </source>
</evidence>
<dbReference type="Proteomes" id="UP000003527">
    <property type="component" value="Unassembled WGS sequence"/>
</dbReference>
<feature type="compositionally biased region" description="Basic and acidic residues" evidence="1">
    <location>
        <begin position="198"/>
        <end position="207"/>
    </location>
</feature>
<feature type="compositionally biased region" description="Basic and acidic residues" evidence="1">
    <location>
        <begin position="169"/>
        <end position="184"/>
    </location>
</feature>
<dbReference type="PATRIC" id="fig|796944.3.peg.1226"/>
<sequence>MLKKSKIIAMTKLAIYEKHKGEEALEITKYYREDYISNRILQGVIRYTAIFILLLFMYLLMQGEELLYKMSFVFLVGLGRKIVILYLMGLTFFVAVFLLFSYFTYEKALEERQKVEQGLEEILSLSQGSKEPKRPGEKEKAGGNAVQYARKEVQDIVLQMKREGEKLDFTPLYSRDREGKESAGKKTSLSGNTVTKKKPVEKALNKKSGDWLDAADDWLDE</sequence>
<keyword evidence="2" id="KW-0472">Membrane</keyword>
<proteinExistence type="predicted"/>
<evidence type="ECO:0000313" key="3">
    <source>
        <dbReference type="EMBL" id="EHL12206.1"/>
    </source>
</evidence>
<name>G9WU03_9FIRM</name>
<feature type="compositionally biased region" description="Polar residues" evidence="1">
    <location>
        <begin position="185"/>
        <end position="194"/>
    </location>
</feature>
<dbReference type="RefSeq" id="WP_009536405.1">
    <property type="nucleotide sequence ID" value="NZ_JH414504.1"/>
</dbReference>